<evidence type="ECO:0000313" key="11">
    <source>
        <dbReference type="EMBL" id="QDS77878.1"/>
    </source>
</evidence>
<dbReference type="InterPro" id="IPR001148">
    <property type="entry name" value="CA_dom"/>
</dbReference>
<dbReference type="AlphaFoldDB" id="A0A517LQF0"/>
<dbReference type="InterPro" id="IPR018338">
    <property type="entry name" value="Carbonic_anhydrase_a-class_CS"/>
</dbReference>
<dbReference type="Pfam" id="PF00194">
    <property type="entry name" value="Carb_anhydrase"/>
    <property type="match status" value="1"/>
</dbReference>
<dbReference type="EC" id="4.2.1.1" evidence="4 9"/>
<dbReference type="GO" id="GO:0008270">
    <property type="term" value="F:zinc ion binding"/>
    <property type="evidence" value="ECO:0007669"/>
    <property type="project" value="UniProtKB-UniRule"/>
</dbReference>
<comment type="function">
    <text evidence="2 9">Reversible hydration of carbon dioxide.</text>
</comment>
<dbReference type="STRING" id="50376.A0A517LQF0"/>
<dbReference type="GO" id="GO:0004089">
    <property type="term" value="F:carbonate dehydratase activity"/>
    <property type="evidence" value="ECO:0007669"/>
    <property type="project" value="UniProtKB-UniRule"/>
</dbReference>
<keyword evidence="6 9" id="KW-0862">Zinc</keyword>
<reference evidence="11 12" key="1">
    <citation type="submission" date="2019-07" db="EMBL/GenBank/DDBJ databases">
        <title>Finished genome of Venturia effusa.</title>
        <authorList>
            <person name="Young C.A."/>
            <person name="Cox M.P."/>
            <person name="Ganley A.R.D."/>
            <person name="David W.J."/>
        </authorList>
    </citation>
    <scope>NUCLEOTIDE SEQUENCE [LARGE SCALE GENOMIC DNA]</scope>
    <source>
        <strain evidence="12">albino</strain>
    </source>
</reference>
<comment type="cofactor">
    <cofactor evidence="1 9">
        <name>Zn(2+)</name>
        <dbReference type="ChEBI" id="CHEBI:29105"/>
    </cofactor>
</comment>
<sequence length="229" mass="25146">MLAVANATCMGHLHRHAANQKTAEVSKFGYSGAVGPLLWQTLTEENSACEKGENRSPINIDSSIQKAICAPKIHIPQIERAEFENLGTTIEVIVNGTTEFANKTFSLKQFHFHSPSEHCIDEEFFPLEMHMVHQFADGNFIVLGLLFDVSQLSTPLIDDLAKKVSKISEPGSITAAGPLDMAAIIKHFETTPLRQYSGSLTTPPCREGITFLIAEQPLPINPSSFNSIR</sequence>
<dbReference type="PANTHER" id="PTHR18952:SF265">
    <property type="entry name" value="CARBONIC ANHYDRASE"/>
    <property type="match status" value="1"/>
</dbReference>
<evidence type="ECO:0000256" key="8">
    <source>
        <dbReference type="ARBA" id="ARBA00048348"/>
    </source>
</evidence>
<keyword evidence="7 9" id="KW-0456">Lyase</keyword>
<keyword evidence="5 9" id="KW-0479">Metal-binding</keyword>
<protein>
    <recommendedName>
        <fullName evidence="4 9">Carbonic anhydrase</fullName>
        <ecNumber evidence="4 9">4.2.1.1</ecNumber>
    </recommendedName>
</protein>
<name>A0A517LQF0_9PEZI</name>
<evidence type="ECO:0000256" key="2">
    <source>
        <dbReference type="ARBA" id="ARBA00002904"/>
    </source>
</evidence>
<dbReference type="InterPro" id="IPR041891">
    <property type="entry name" value="Alpha_CA_prokaryot-like"/>
</dbReference>
<proteinExistence type="inferred from homology"/>
<dbReference type="SUPFAM" id="SSF51069">
    <property type="entry name" value="Carbonic anhydrase"/>
    <property type="match status" value="1"/>
</dbReference>
<evidence type="ECO:0000256" key="5">
    <source>
        <dbReference type="ARBA" id="ARBA00022723"/>
    </source>
</evidence>
<dbReference type="OrthoDB" id="429145at2759"/>
<evidence type="ECO:0000256" key="1">
    <source>
        <dbReference type="ARBA" id="ARBA00001947"/>
    </source>
</evidence>
<comment type="catalytic activity">
    <reaction evidence="8 9">
        <text>hydrogencarbonate + H(+) = CO2 + H2O</text>
        <dbReference type="Rhea" id="RHEA:10748"/>
        <dbReference type="ChEBI" id="CHEBI:15377"/>
        <dbReference type="ChEBI" id="CHEBI:15378"/>
        <dbReference type="ChEBI" id="CHEBI:16526"/>
        <dbReference type="ChEBI" id="CHEBI:17544"/>
        <dbReference type="EC" id="4.2.1.1"/>
    </reaction>
</comment>
<evidence type="ECO:0000259" key="10">
    <source>
        <dbReference type="PROSITE" id="PS51144"/>
    </source>
</evidence>
<dbReference type="Proteomes" id="UP000316270">
    <property type="component" value="Chromosome 19"/>
</dbReference>
<organism evidence="11 12">
    <name type="scientific">Venturia effusa</name>
    <dbReference type="NCBI Taxonomy" id="50376"/>
    <lineage>
        <taxon>Eukaryota</taxon>
        <taxon>Fungi</taxon>
        <taxon>Dikarya</taxon>
        <taxon>Ascomycota</taxon>
        <taxon>Pezizomycotina</taxon>
        <taxon>Dothideomycetes</taxon>
        <taxon>Pleosporomycetidae</taxon>
        <taxon>Venturiales</taxon>
        <taxon>Venturiaceae</taxon>
        <taxon>Venturia</taxon>
    </lineage>
</organism>
<gene>
    <name evidence="11" type="ORF">FKW77_000379</name>
</gene>
<dbReference type="PROSITE" id="PS51144">
    <property type="entry name" value="ALPHA_CA_2"/>
    <property type="match status" value="1"/>
</dbReference>
<dbReference type="InterPro" id="IPR023561">
    <property type="entry name" value="Carbonic_anhydrase_a-class"/>
</dbReference>
<dbReference type="PANTHER" id="PTHR18952">
    <property type="entry name" value="CARBONIC ANHYDRASE"/>
    <property type="match status" value="1"/>
</dbReference>
<evidence type="ECO:0000256" key="6">
    <source>
        <dbReference type="ARBA" id="ARBA00022833"/>
    </source>
</evidence>
<dbReference type="SMART" id="SM01057">
    <property type="entry name" value="Carb_anhydrase"/>
    <property type="match status" value="1"/>
</dbReference>
<evidence type="ECO:0000313" key="12">
    <source>
        <dbReference type="Proteomes" id="UP000316270"/>
    </source>
</evidence>
<dbReference type="PROSITE" id="PS00162">
    <property type="entry name" value="ALPHA_CA_1"/>
    <property type="match status" value="1"/>
</dbReference>
<evidence type="ECO:0000256" key="7">
    <source>
        <dbReference type="ARBA" id="ARBA00023239"/>
    </source>
</evidence>
<dbReference type="InterPro" id="IPR036398">
    <property type="entry name" value="CA_dom_sf"/>
</dbReference>
<dbReference type="EMBL" id="CP042203">
    <property type="protein sequence ID" value="QDS77878.1"/>
    <property type="molecule type" value="Genomic_DNA"/>
</dbReference>
<feature type="domain" description="Alpha-carbonic anhydrase" evidence="10">
    <location>
        <begin position="26"/>
        <end position="229"/>
    </location>
</feature>
<evidence type="ECO:0000256" key="3">
    <source>
        <dbReference type="ARBA" id="ARBA00010718"/>
    </source>
</evidence>
<keyword evidence="12" id="KW-1185">Reference proteome</keyword>
<evidence type="ECO:0000256" key="4">
    <source>
        <dbReference type="ARBA" id="ARBA00012925"/>
    </source>
</evidence>
<accession>A0A517LQF0</accession>
<dbReference type="CDD" id="cd03124">
    <property type="entry name" value="alpha_CA_prokaryotic_like"/>
    <property type="match status" value="1"/>
</dbReference>
<comment type="similarity">
    <text evidence="3 9">Belongs to the alpha-carbonic anhydrase family.</text>
</comment>
<dbReference type="Gene3D" id="3.10.200.10">
    <property type="entry name" value="Alpha carbonic anhydrase"/>
    <property type="match status" value="1"/>
</dbReference>
<evidence type="ECO:0000256" key="9">
    <source>
        <dbReference type="RuleBase" id="RU367011"/>
    </source>
</evidence>